<accession>A0A0K2UL41</accession>
<protein>
    <submittedName>
        <fullName evidence="1">Uncharacterized protein</fullName>
    </submittedName>
</protein>
<organism evidence="1">
    <name type="scientific">Lepeophtheirus salmonis</name>
    <name type="common">Salmon louse</name>
    <name type="synonym">Caligus salmonis</name>
    <dbReference type="NCBI Taxonomy" id="72036"/>
    <lineage>
        <taxon>Eukaryota</taxon>
        <taxon>Metazoa</taxon>
        <taxon>Ecdysozoa</taxon>
        <taxon>Arthropoda</taxon>
        <taxon>Crustacea</taxon>
        <taxon>Multicrustacea</taxon>
        <taxon>Hexanauplia</taxon>
        <taxon>Copepoda</taxon>
        <taxon>Siphonostomatoida</taxon>
        <taxon>Caligidae</taxon>
        <taxon>Lepeophtheirus</taxon>
    </lineage>
</organism>
<sequence>MVVMFIVYYFPLQDPIIFGGFSCISKVFKTVFFSIVVINVDLFNFVFSPLRHLNSSNMLTKLLIFFSMLFSSNRKQLNIFSHLCS</sequence>
<dbReference type="EMBL" id="HACA01021010">
    <property type="protein sequence ID" value="CDW38371.1"/>
    <property type="molecule type" value="Transcribed_RNA"/>
</dbReference>
<evidence type="ECO:0000313" key="1">
    <source>
        <dbReference type="EMBL" id="CDW38371.1"/>
    </source>
</evidence>
<reference evidence="1" key="1">
    <citation type="submission" date="2014-05" db="EMBL/GenBank/DDBJ databases">
        <authorList>
            <person name="Chronopoulou M."/>
        </authorList>
    </citation>
    <scope>NUCLEOTIDE SEQUENCE</scope>
    <source>
        <tissue evidence="1">Whole organism</tissue>
    </source>
</reference>
<dbReference type="AlphaFoldDB" id="A0A0K2UL41"/>
<proteinExistence type="predicted"/>
<name>A0A0K2UL41_LEPSM</name>